<reference evidence="2" key="1">
    <citation type="submission" date="2020-03" db="EMBL/GenBank/DDBJ databases">
        <title>Biosynthetic gene cluster for putative Q6402A.</title>
        <authorList>
            <person name="Maruyama C."/>
        </authorList>
    </citation>
    <scope>NUCLEOTIDE SEQUENCE</scope>
    <source>
        <strain evidence="2">4521-SVS3</strain>
    </source>
</reference>
<protein>
    <submittedName>
        <fullName evidence="2">Uncharacterized protein</fullName>
    </submittedName>
</protein>
<dbReference type="EMBL" id="LC535008">
    <property type="protein sequence ID" value="BCD33671.1"/>
    <property type="molecule type" value="Genomic_DNA"/>
</dbReference>
<name>A0A6F8Z2N2_STRVO</name>
<organism evidence="2">
    <name type="scientific">Streptomyces violaceusniger</name>
    <dbReference type="NCBI Taxonomy" id="68280"/>
    <lineage>
        <taxon>Bacteria</taxon>
        <taxon>Bacillati</taxon>
        <taxon>Actinomycetota</taxon>
        <taxon>Actinomycetes</taxon>
        <taxon>Kitasatosporales</taxon>
        <taxon>Streptomycetaceae</taxon>
        <taxon>Streptomyces</taxon>
        <taxon>Streptomyces violaceusniger group</taxon>
    </lineage>
</organism>
<gene>
    <name evidence="2" type="primary">orf3</name>
</gene>
<evidence type="ECO:0000256" key="1">
    <source>
        <dbReference type="SAM" id="MobiDB-lite"/>
    </source>
</evidence>
<feature type="region of interest" description="Disordered" evidence="1">
    <location>
        <begin position="1"/>
        <end position="56"/>
    </location>
</feature>
<dbReference type="AlphaFoldDB" id="A0A6F8Z2N2"/>
<proteinExistence type="predicted"/>
<sequence length="56" mass="6527">MGRFCDRNVIIRSNGQPVEHRPNGFNRRPHTSERSKGPCRFHYSNQPPERLPAGIR</sequence>
<evidence type="ECO:0000313" key="2">
    <source>
        <dbReference type="EMBL" id="BCD33671.1"/>
    </source>
</evidence>
<accession>A0A6F8Z2N2</accession>